<organism evidence="1 2">
    <name type="scientific">Senna tora</name>
    <dbReference type="NCBI Taxonomy" id="362788"/>
    <lineage>
        <taxon>Eukaryota</taxon>
        <taxon>Viridiplantae</taxon>
        <taxon>Streptophyta</taxon>
        <taxon>Embryophyta</taxon>
        <taxon>Tracheophyta</taxon>
        <taxon>Spermatophyta</taxon>
        <taxon>Magnoliopsida</taxon>
        <taxon>eudicotyledons</taxon>
        <taxon>Gunneridae</taxon>
        <taxon>Pentapetalae</taxon>
        <taxon>rosids</taxon>
        <taxon>fabids</taxon>
        <taxon>Fabales</taxon>
        <taxon>Fabaceae</taxon>
        <taxon>Caesalpinioideae</taxon>
        <taxon>Cassia clade</taxon>
        <taxon>Senna</taxon>
    </lineage>
</organism>
<gene>
    <name evidence="1" type="ORF">G2W53_019942</name>
</gene>
<proteinExistence type="predicted"/>
<dbReference type="AlphaFoldDB" id="A0A834TUI9"/>
<evidence type="ECO:0000313" key="2">
    <source>
        <dbReference type="Proteomes" id="UP000634136"/>
    </source>
</evidence>
<accession>A0A834TUI9</accession>
<name>A0A834TUI9_9FABA</name>
<dbReference type="EMBL" id="JAAIUW010000006">
    <property type="protein sequence ID" value="KAF7828778.1"/>
    <property type="molecule type" value="Genomic_DNA"/>
</dbReference>
<comment type="caution">
    <text evidence="1">The sequence shown here is derived from an EMBL/GenBank/DDBJ whole genome shotgun (WGS) entry which is preliminary data.</text>
</comment>
<protein>
    <submittedName>
        <fullName evidence="1">Uncharacterized protein</fullName>
    </submittedName>
</protein>
<reference evidence="1" key="1">
    <citation type="submission" date="2020-09" db="EMBL/GenBank/DDBJ databases">
        <title>Genome-Enabled Discovery of Anthraquinone Biosynthesis in Senna tora.</title>
        <authorList>
            <person name="Kang S.-H."/>
            <person name="Pandey R.P."/>
            <person name="Lee C.-M."/>
            <person name="Sim J.-S."/>
            <person name="Jeong J.-T."/>
            <person name="Choi B.-S."/>
            <person name="Jung M."/>
            <person name="Ginzburg D."/>
            <person name="Zhao K."/>
            <person name="Won S.Y."/>
            <person name="Oh T.-J."/>
            <person name="Yu Y."/>
            <person name="Kim N.-H."/>
            <person name="Lee O.R."/>
            <person name="Lee T.-H."/>
            <person name="Bashyal P."/>
            <person name="Kim T.-S."/>
            <person name="Lee W.-H."/>
            <person name="Kawkins C."/>
            <person name="Kim C.-K."/>
            <person name="Kim J.S."/>
            <person name="Ahn B.O."/>
            <person name="Rhee S.Y."/>
            <person name="Sohng J.K."/>
        </authorList>
    </citation>
    <scope>NUCLEOTIDE SEQUENCE</scope>
    <source>
        <tissue evidence="1">Leaf</tissue>
    </source>
</reference>
<keyword evidence="2" id="KW-1185">Reference proteome</keyword>
<sequence>MWGRSWRALCPFTKSSWYRIFDECNWSDESQRRGPPSFIYLLRERELYVVNSRI</sequence>
<dbReference type="Proteomes" id="UP000634136">
    <property type="component" value="Unassembled WGS sequence"/>
</dbReference>
<evidence type="ECO:0000313" key="1">
    <source>
        <dbReference type="EMBL" id="KAF7828778.1"/>
    </source>
</evidence>